<gene>
    <name evidence="2" type="primary">LOC113471609</name>
</gene>
<evidence type="ECO:0000313" key="1">
    <source>
        <dbReference type="Proteomes" id="UP000079169"/>
    </source>
</evidence>
<dbReference type="Proteomes" id="UP000079169">
    <property type="component" value="Unplaced"/>
</dbReference>
<name>A0A3Q0JE10_DIACI</name>
<proteinExistence type="predicted"/>
<dbReference type="KEGG" id="dci:113471609"/>
<reference evidence="2" key="1">
    <citation type="submission" date="2025-08" db="UniProtKB">
        <authorList>
            <consortium name="RefSeq"/>
        </authorList>
    </citation>
    <scope>IDENTIFICATION</scope>
</reference>
<protein>
    <submittedName>
        <fullName evidence="2">Uncharacterized protein LOC113471609</fullName>
    </submittedName>
</protein>
<accession>A0A3Q0JE10</accession>
<keyword evidence="1" id="KW-1185">Reference proteome</keyword>
<sequence length="106" mass="12002">MVCVVAYSSRNMSLIRWSIKFYSYLDEGHAHGHYGYMRGHAFRLFGHYIPTSHHIDLLLGTIATFAILQVTAGKRDGVLPVWWTGDTTAVKLKLGTGQKYISHISY</sequence>
<dbReference type="RefSeq" id="XP_026686696.1">
    <property type="nucleotide sequence ID" value="XM_026830895.1"/>
</dbReference>
<dbReference type="AlphaFoldDB" id="A0A3Q0JE10"/>
<dbReference type="GeneID" id="113471609"/>
<evidence type="ECO:0000313" key="2">
    <source>
        <dbReference type="RefSeq" id="XP_026686696.1"/>
    </source>
</evidence>
<organism evidence="1 2">
    <name type="scientific">Diaphorina citri</name>
    <name type="common">Asian citrus psyllid</name>
    <dbReference type="NCBI Taxonomy" id="121845"/>
    <lineage>
        <taxon>Eukaryota</taxon>
        <taxon>Metazoa</taxon>
        <taxon>Ecdysozoa</taxon>
        <taxon>Arthropoda</taxon>
        <taxon>Hexapoda</taxon>
        <taxon>Insecta</taxon>
        <taxon>Pterygota</taxon>
        <taxon>Neoptera</taxon>
        <taxon>Paraneoptera</taxon>
        <taxon>Hemiptera</taxon>
        <taxon>Sternorrhyncha</taxon>
        <taxon>Psylloidea</taxon>
        <taxon>Psyllidae</taxon>
        <taxon>Diaphorininae</taxon>
        <taxon>Diaphorina</taxon>
    </lineage>
</organism>
<dbReference type="PaxDb" id="121845-A0A3Q0JE10"/>